<gene>
    <name evidence="2" type="ORF">Pmani_030322</name>
</gene>
<sequence length="68" mass="7350">MKPHLQEQGDQQPDSQQQGPVTRSRSKATRASTLLQDQEDSPSNLSESTLGTLPTNDRPAQSANQCSA</sequence>
<evidence type="ECO:0000256" key="1">
    <source>
        <dbReference type="SAM" id="MobiDB-lite"/>
    </source>
</evidence>
<accession>A0AAE1TW25</accession>
<feature type="region of interest" description="Disordered" evidence="1">
    <location>
        <begin position="1"/>
        <end position="68"/>
    </location>
</feature>
<reference evidence="2" key="1">
    <citation type="submission" date="2023-11" db="EMBL/GenBank/DDBJ databases">
        <title>Genome assemblies of two species of porcelain crab, Petrolisthes cinctipes and Petrolisthes manimaculis (Anomura: Porcellanidae).</title>
        <authorList>
            <person name="Angst P."/>
        </authorList>
    </citation>
    <scope>NUCLEOTIDE SEQUENCE</scope>
    <source>
        <strain evidence="2">PB745_02</strain>
        <tissue evidence="2">Gill</tissue>
    </source>
</reference>
<dbReference type="AlphaFoldDB" id="A0AAE1TW25"/>
<feature type="compositionally biased region" description="Low complexity" evidence="1">
    <location>
        <begin position="8"/>
        <end position="20"/>
    </location>
</feature>
<keyword evidence="3" id="KW-1185">Reference proteome</keyword>
<dbReference type="Proteomes" id="UP001292094">
    <property type="component" value="Unassembled WGS sequence"/>
</dbReference>
<comment type="caution">
    <text evidence="2">The sequence shown here is derived from an EMBL/GenBank/DDBJ whole genome shotgun (WGS) entry which is preliminary data.</text>
</comment>
<organism evidence="2 3">
    <name type="scientific">Petrolisthes manimaculis</name>
    <dbReference type="NCBI Taxonomy" id="1843537"/>
    <lineage>
        <taxon>Eukaryota</taxon>
        <taxon>Metazoa</taxon>
        <taxon>Ecdysozoa</taxon>
        <taxon>Arthropoda</taxon>
        <taxon>Crustacea</taxon>
        <taxon>Multicrustacea</taxon>
        <taxon>Malacostraca</taxon>
        <taxon>Eumalacostraca</taxon>
        <taxon>Eucarida</taxon>
        <taxon>Decapoda</taxon>
        <taxon>Pleocyemata</taxon>
        <taxon>Anomura</taxon>
        <taxon>Galatheoidea</taxon>
        <taxon>Porcellanidae</taxon>
        <taxon>Petrolisthes</taxon>
    </lineage>
</organism>
<feature type="compositionally biased region" description="Polar residues" evidence="1">
    <location>
        <begin position="29"/>
        <end position="68"/>
    </location>
</feature>
<name>A0AAE1TW25_9EUCA</name>
<protein>
    <submittedName>
        <fullName evidence="2">Uncharacterized protein</fullName>
    </submittedName>
</protein>
<evidence type="ECO:0000313" key="3">
    <source>
        <dbReference type="Proteomes" id="UP001292094"/>
    </source>
</evidence>
<proteinExistence type="predicted"/>
<evidence type="ECO:0000313" key="2">
    <source>
        <dbReference type="EMBL" id="KAK4297245.1"/>
    </source>
</evidence>
<dbReference type="EMBL" id="JAWZYT010003683">
    <property type="protein sequence ID" value="KAK4297245.1"/>
    <property type="molecule type" value="Genomic_DNA"/>
</dbReference>